<proteinExistence type="predicted"/>
<keyword evidence="3" id="KW-1185">Reference proteome</keyword>
<evidence type="ECO:0000313" key="3">
    <source>
        <dbReference type="Proteomes" id="UP000327013"/>
    </source>
</evidence>
<reference evidence="2 3" key="1">
    <citation type="submission" date="2019-06" db="EMBL/GenBank/DDBJ databases">
        <title>A chromosomal-level reference genome of Carpinus fangiana (Coryloideae, Betulaceae).</title>
        <authorList>
            <person name="Yang X."/>
            <person name="Wang Z."/>
            <person name="Zhang L."/>
            <person name="Hao G."/>
            <person name="Liu J."/>
            <person name="Yang Y."/>
        </authorList>
    </citation>
    <scope>NUCLEOTIDE SEQUENCE [LARGE SCALE GENOMIC DNA]</scope>
    <source>
        <strain evidence="2">Cfa_2016G</strain>
        <tissue evidence="2">Leaf</tissue>
    </source>
</reference>
<organism evidence="2 3">
    <name type="scientific">Carpinus fangiana</name>
    <dbReference type="NCBI Taxonomy" id="176857"/>
    <lineage>
        <taxon>Eukaryota</taxon>
        <taxon>Viridiplantae</taxon>
        <taxon>Streptophyta</taxon>
        <taxon>Embryophyta</taxon>
        <taxon>Tracheophyta</taxon>
        <taxon>Spermatophyta</taxon>
        <taxon>Magnoliopsida</taxon>
        <taxon>eudicotyledons</taxon>
        <taxon>Gunneridae</taxon>
        <taxon>Pentapetalae</taxon>
        <taxon>rosids</taxon>
        <taxon>fabids</taxon>
        <taxon>Fagales</taxon>
        <taxon>Betulaceae</taxon>
        <taxon>Carpinus</taxon>
    </lineage>
</organism>
<sequence>MAASRAGRSSDELSCYASRAAQAPFMQGGVAVDPLHGRRGRVVGQGGHARRLHVFDDARRERLHRRRAWRLRICWACIGPSSSFNSASSSSHASSPSTSSLSFPFRFLIPQQVTTFILLALGSGLTSCLRRSILAQTIPPHCSASPFSSPLPLSDFLIFSLARYPHGNMQMADLCSEGGNPCRWRDQRAVKLSLDHYLAKTSARPSSGANANVPYPSPVASLDEF</sequence>
<feature type="region of interest" description="Disordered" evidence="1">
    <location>
        <begin position="203"/>
        <end position="225"/>
    </location>
</feature>
<comment type="caution">
    <text evidence="2">The sequence shown here is derived from an EMBL/GenBank/DDBJ whole genome shotgun (WGS) entry which is preliminary data.</text>
</comment>
<name>A0A5N6KSS8_9ROSI</name>
<dbReference type="Proteomes" id="UP000327013">
    <property type="component" value="Unassembled WGS sequence"/>
</dbReference>
<gene>
    <name evidence="2" type="ORF">FH972_022429</name>
</gene>
<evidence type="ECO:0000256" key="1">
    <source>
        <dbReference type="SAM" id="MobiDB-lite"/>
    </source>
</evidence>
<dbReference type="AlphaFoldDB" id="A0A5N6KSS8"/>
<evidence type="ECO:0000313" key="2">
    <source>
        <dbReference type="EMBL" id="KAB8342831.1"/>
    </source>
</evidence>
<dbReference type="EMBL" id="VIBQ01000012">
    <property type="protein sequence ID" value="KAB8342831.1"/>
    <property type="molecule type" value="Genomic_DNA"/>
</dbReference>
<protein>
    <submittedName>
        <fullName evidence="2">Uncharacterized protein</fullName>
    </submittedName>
</protein>
<accession>A0A5N6KSS8</accession>